<sequence>MTEGWQFQPFSFPGFPATTDWFLELMQDPSFNQKVRQRWQELRRGVLSDARLRSRVSRLAEPLTGAAQRNFQRWPNLGTAMVGPFQTKTTRTWQEQLQLMQDWLVRRAAWIDSSNWQVTARPGWTPQRNTAPLMPHLRDGGTSR</sequence>
<feature type="region of interest" description="Disordered" evidence="1">
    <location>
        <begin position="121"/>
        <end position="144"/>
    </location>
</feature>
<name>A0A1H9BM50_9ACTN</name>
<keyword evidence="3" id="KW-1185">Reference proteome</keyword>
<accession>A0A1H9BM50</accession>
<dbReference type="STRING" id="403935.SAMN05216481_102463"/>
<evidence type="ECO:0000256" key="1">
    <source>
        <dbReference type="SAM" id="MobiDB-lite"/>
    </source>
</evidence>
<evidence type="ECO:0000313" key="2">
    <source>
        <dbReference type="EMBL" id="SEP89811.1"/>
    </source>
</evidence>
<reference evidence="2 3" key="1">
    <citation type="submission" date="2016-10" db="EMBL/GenBank/DDBJ databases">
        <authorList>
            <person name="de Groot N.N."/>
        </authorList>
    </citation>
    <scope>NUCLEOTIDE SEQUENCE [LARGE SCALE GENOMIC DNA]</scope>
    <source>
        <strain evidence="2 3">CGMCC 4.3519</strain>
    </source>
</reference>
<gene>
    <name evidence="2" type="ORF">SAMN05216481_102463</name>
</gene>
<organism evidence="2 3">
    <name type="scientific">Streptomyces radiopugnans</name>
    <dbReference type="NCBI Taxonomy" id="403935"/>
    <lineage>
        <taxon>Bacteria</taxon>
        <taxon>Bacillati</taxon>
        <taxon>Actinomycetota</taxon>
        <taxon>Actinomycetes</taxon>
        <taxon>Kitasatosporales</taxon>
        <taxon>Streptomycetaceae</taxon>
        <taxon>Streptomyces</taxon>
    </lineage>
</organism>
<proteinExistence type="predicted"/>
<dbReference type="InterPro" id="IPR014867">
    <property type="entry name" value="Spore_coat_CotH_CotH2/3/7"/>
</dbReference>
<dbReference type="AlphaFoldDB" id="A0A1H9BM50"/>
<evidence type="ECO:0000313" key="3">
    <source>
        <dbReference type="Proteomes" id="UP000199055"/>
    </source>
</evidence>
<protein>
    <submittedName>
        <fullName evidence="2">CotH protein</fullName>
    </submittedName>
</protein>
<dbReference type="Pfam" id="PF08757">
    <property type="entry name" value="CotH"/>
    <property type="match status" value="1"/>
</dbReference>
<dbReference type="EMBL" id="FOET01000002">
    <property type="protein sequence ID" value="SEP89811.1"/>
    <property type="molecule type" value="Genomic_DNA"/>
</dbReference>
<dbReference type="Proteomes" id="UP000199055">
    <property type="component" value="Unassembled WGS sequence"/>
</dbReference>